<sequence>MPSRGKANRFVDDEAGRSSEKRGRGRPKKRQYSNSYDEELEDVSDLGNEDTEEESDQSEQSGEEEESGDSGEENEDDEESELDDDMPSTSRKSRSRRHNDDQSEEESDIQTPKRGSRRTKLREMADSASDDDEDESNSRRSVSLDQSSTSRQEPSRKKVYPRRVRRTKPKDREFSKLKFRNSNLLSKWRPLAKEERILVTQRGGMIWQVAKPLLARMPEYKRGPSAKLLKTLLSSVDAQLSKTPVPPTARMPKVAADNAGNVDSALSQARPMTSSLMSWVAETGGKIQRSDREGTEDDPEKTMVDETLKGFEADIAILESLLVPEAKEVVQLMSSLTEQKKKFAETRTFFDEIKKDAGKIDSEAEAGSRGVYEAVRKSLRKVGRLNHQLPLERAEDFVLRESSREMLR</sequence>
<dbReference type="InParanoid" id="A0A316VGP5"/>
<organism evidence="2 3">
    <name type="scientific">Meira miltonrushii</name>
    <dbReference type="NCBI Taxonomy" id="1280837"/>
    <lineage>
        <taxon>Eukaryota</taxon>
        <taxon>Fungi</taxon>
        <taxon>Dikarya</taxon>
        <taxon>Basidiomycota</taxon>
        <taxon>Ustilaginomycotina</taxon>
        <taxon>Exobasidiomycetes</taxon>
        <taxon>Exobasidiales</taxon>
        <taxon>Brachybasidiaceae</taxon>
        <taxon>Meira</taxon>
    </lineage>
</organism>
<dbReference type="GeneID" id="37024553"/>
<dbReference type="Proteomes" id="UP000245771">
    <property type="component" value="Unassembled WGS sequence"/>
</dbReference>
<dbReference type="AlphaFoldDB" id="A0A316VGP5"/>
<accession>A0A316VGP5</accession>
<dbReference type="RefSeq" id="XP_025357119.1">
    <property type="nucleotide sequence ID" value="XM_025502772.1"/>
</dbReference>
<feature type="compositionally biased region" description="Polar residues" evidence="1">
    <location>
        <begin position="143"/>
        <end position="152"/>
    </location>
</feature>
<gene>
    <name evidence="2" type="ORF">FA14DRAFT_7242</name>
</gene>
<proteinExistence type="predicted"/>
<dbReference type="EMBL" id="KZ819602">
    <property type="protein sequence ID" value="PWN36817.1"/>
    <property type="molecule type" value="Genomic_DNA"/>
</dbReference>
<protein>
    <submittedName>
        <fullName evidence="2">Uncharacterized protein</fullName>
    </submittedName>
</protein>
<name>A0A316VGP5_9BASI</name>
<feature type="compositionally biased region" description="Basic residues" evidence="1">
    <location>
        <begin position="157"/>
        <end position="169"/>
    </location>
</feature>
<feature type="region of interest" description="Disordered" evidence="1">
    <location>
        <begin position="1"/>
        <end position="174"/>
    </location>
</feature>
<reference evidence="2 3" key="1">
    <citation type="journal article" date="2018" name="Mol. Biol. Evol.">
        <title>Broad Genomic Sampling Reveals a Smut Pathogenic Ancestry of the Fungal Clade Ustilaginomycotina.</title>
        <authorList>
            <person name="Kijpornyongpan T."/>
            <person name="Mondo S.J."/>
            <person name="Barry K."/>
            <person name="Sandor L."/>
            <person name="Lee J."/>
            <person name="Lipzen A."/>
            <person name="Pangilinan J."/>
            <person name="LaButti K."/>
            <person name="Hainaut M."/>
            <person name="Henrissat B."/>
            <person name="Grigoriev I.V."/>
            <person name="Spatafora J.W."/>
            <person name="Aime M.C."/>
        </authorList>
    </citation>
    <scope>NUCLEOTIDE SEQUENCE [LARGE SCALE GENOMIC DNA]</scope>
    <source>
        <strain evidence="2 3">MCA 3882</strain>
    </source>
</reference>
<dbReference type="STRING" id="1280837.A0A316VGP5"/>
<keyword evidence="3" id="KW-1185">Reference proteome</keyword>
<feature type="compositionally biased region" description="Acidic residues" evidence="1">
    <location>
        <begin position="36"/>
        <end position="86"/>
    </location>
</feature>
<evidence type="ECO:0000313" key="3">
    <source>
        <dbReference type="Proteomes" id="UP000245771"/>
    </source>
</evidence>
<feature type="compositionally biased region" description="Basic and acidic residues" evidence="1">
    <location>
        <begin position="9"/>
        <end position="22"/>
    </location>
</feature>
<evidence type="ECO:0000256" key="1">
    <source>
        <dbReference type="SAM" id="MobiDB-lite"/>
    </source>
</evidence>
<dbReference type="OrthoDB" id="2552168at2759"/>
<evidence type="ECO:0000313" key="2">
    <source>
        <dbReference type="EMBL" id="PWN36817.1"/>
    </source>
</evidence>